<protein>
    <submittedName>
        <fullName evidence="1">Uncharacterized protein</fullName>
    </submittedName>
</protein>
<gene>
    <name evidence="1" type="ORF">J2S17_001664</name>
</gene>
<sequence length="57" mass="6561">MRIGDMILVSGNLLISNLIQKVMIEVNTGCFLSRWGHSLKIYWNTRVTVTKKKLPRS</sequence>
<name>A0ABU0AEV9_9BACI</name>
<proteinExistence type="predicted"/>
<dbReference type="RefSeq" id="WP_307473645.1">
    <property type="nucleotide sequence ID" value="NZ_JAUSUB010000005.1"/>
</dbReference>
<accession>A0ABU0AEV9</accession>
<evidence type="ECO:0000313" key="1">
    <source>
        <dbReference type="EMBL" id="MDQ0269792.1"/>
    </source>
</evidence>
<organism evidence="1 2">
    <name type="scientific">Cytobacillus purgationiresistens</name>
    <dbReference type="NCBI Taxonomy" id="863449"/>
    <lineage>
        <taxon>Bacteria</taxon>
        <taxon>Bacillati</taxon>
        <taxon>Bacillota</taxon>
        <taxon>Bacilli</taxon>
        <taxon>Bacillales</taxon>
        <taxon>Bacillaceae</taxon>
        <taxon>Cytobacillus</taxon>
    </lineage>
</organism>
<evidence type="ECO:0000313" key="2">
    <source>
        <dbReference type="Proteomes" id="UP001238088"/>
    </source>
</evidence>
<dbReference type="Proteomes" id="UP001238088">
    <property type="component" value="Unassembled WGS sequence"/>
</dbReference>
<reference evidence="1 2" key="1">
    <citation type="submission" date="2023-07" db="EMBL/GenBank/DDBJ databases">
        <title>Genomic Encyclopedia of Type Strains, Phase IV (KMG-IV): sequencing the most valuable type-strain genomes for metagenomic binning, comparative biology and taxonomic classification.</title>
        <authorList>
            <person name="Goeker M."/>
        </authorList>
    </citation>
    <scope>NUCLEOTIDE SEQUENCE [LARGE SCALE GENOMIC DNA]</scope>
    <source>
        <strain evidence="1 2">DSM 23494</strain>
    </source>
</reference>
<keyword evidence="2" id="KW-1185">Reference proteome</keyword>
<comment type="caution">
    <text evidence="1">The sequence shown here is derived from an EMBL/GenBank/DDBJ whole genome shotgun (WGS) entry which is preliminary data.</text>
</comment>
<dbReference type="EMBL" id="JAUSUB010000005">
    <property type="protein sequence ID" value="MDQ0269792.1"/>
    <property type="molecule type" value="Genomic_DNA"/>
</dbReference>